<feature type="compositionally biased region" description="Basic residues" evidence="1">
    <location>
        <begin position="102"/>
        <end position="121"/>
    </location>
</feature>
<evidence type="ECO:0000313" key="2">
    <source>
        <dbReference type="EMBL" id="EJK48511.1"/>
    </source>
</evidence>
<organism evidence="2 3">
    <name type="scientific">Thalassiosira oceanica</name>
    <name type="common">Marine diatom</name>
    <dbReference type="NCBI Taxonomy" id="159749"/>
    <lineage>
        <taxon>Eukaryota</taxon>
        <taxon>Sar</taxon>
        <taxon>Stramenopiles</taxon>
        <taxon>Ochrophyta</taxon>
        <taxon>Bacillariophyta</taxon>
        <taxon>Coscinodiscophyceae</taxon>
        <taxon>Thalassiosirophycidae</taxon>
        <taxon>Thalassiosirales</taxon>
        <taxon>Thalassiosiraceae</taxon>
        <taxon>Thalassiosira</taxon>
    </lineage>
</organism>
<dbReference type="AlphaFoldDB" id="K0RHU6"/>
<comment type="caution">
    <text evidence="2">The sequence shown here is derived from an EMBL/GenBank/DDBJ whole genome shotgun (WGS) entry which is preliminary data.</text>
</comment>
<dbReference type="Proteomes" id="UP000266841">
    <property type="component" value="Unassembled WGS sequence"/>
</dbReference>
<keyword evidence="3" id="KW-1185">Reference proteome</keyword>
<sequence>MVSAAWRIRADPGSNPGADLTGSAPICPDSEPTGSSLQDHDGWRRASELPHGPRARNHRRNIRRRAKRKAARLSRQQVGTSGEDNAQNLARSESKPQDSHRPKARNHRRNILRRRNKRKAARMGSQAQKKTHAMSSGRANNQVQLFTKKASKSPGMGI</sequence>
<proteinExistence type="predicted"/>
<name>K0RHU6_THAOC</name>
<protein>
    <submittedName>
        <fullName evidence="2">Uncharacterized protein</fullName>
    </submittedName>
</protein>
<feature type="compositionally biased region" description="Polar residues" evidence="1">
    <location>
        <begin position="125"/>
        <end position="145"/>
    </location>
</feature>
<accession>K0RHU6</accession>
<reference evidence="2 3" key="1">
    <citation type="journal article" date="2012" name="Genome Biol.">
        <title>Genome and low-iron response of an oceanic diatom adapted to chronic iron limitation.</title>
        <authorList>
            <person name="Lommer M."/>
            <person name="Specht M."/>
            <person name="Roy A.S."/>
            <person name="Kraemer L."/>
            <person name="Andreson R."/>
            <person name="Gutowska M.A."/>
            <person name="Wolf J."/>
            <person name="Bergner S.V."/>
            <person name="Schilhabel M.B."/>
            <person name="Klostermeier U.C."/>
            <person name="Beiko R.G."/>
            <person name="Rosenstiel P."/>
            <person name="Hippler M."/>
            <person name="Laroche J."/>
        </authorList>
    </citation>
    <scope>NUCLEOTIDE SEQUENCE [LARGE SCALE GENOMIC DNA]</scope>
    <source>
        <strain evidence="2 3">CCMP1005</strain>
    </source>
</reference>
<feature type="region of interest" description="Disordered" evidence="1">
    <location>
        <begin position="1"/>
        <end position="158"/>
    </location>
</feature>
<evidence type="ECO:0000256" key="1">
    <source>
        <dbReference type="SAM" id="MobiDB-lite"/>
    </source>
</evidence>
<feature type="compositionally biased region" description="Basic and acidic residues" evidence="1">
    <location>
        <begin position="38"/>
        <end position="48"/>
    </location>
</feature>
<dbReference type="EMBL" id="AGNL01045747">
    <property type="protein sequence ID" value="EJK48511.1"/>
    <property type="molecule type" value="Genomic_DNA"/>
</dbReference>
<feature type="compositionally biased region" description="Basic and acidic residues" evidence="1">
    <location>
        <begin position="92"/>
        <end position="101"/>
    </location>
</feature>
<gene>
    <name evidence="2" type="ORF">THAOC_32673</name>
</gene>
<feature type="compositionally biased region" description="Basic residues" evidence="1">
    <location>
        <begin position="53"/>
        <end position="72"/>
    </location>
</feature>
<evidence type="ECO:0000313" key="3">
    <source>
        <dbReference type="Proteomes" id="UP000266841"/>
    </source>
</evidence>
<feature type="compositionally biased region" description="Polar residues" evidence="1">
    <location>
        <begin position="74"/>
        <end position="91"/>
    </location>
</feature>